<evidence type="ECO:0000313" key="2">
    <source>
        <dbReference type="Proteomes" id="UP000298663"/>
    </source>
</evidence>
<dbReference type="OrthoDB" id="5782315at2759"/>
<evidence type="ECO:0000313" key="1">
    <source>
        <dbReference type="EMBL" id="TKR65302.1"/>
    </source>
</evidence>
<sequence length="132" mass="14984">MSKAERLILDDGREMYRFTMTLNPSDGVFTGYVEVLREGDKVKIAVVTERFERVNEYGEQGDCVENFEDLRPLCYCNSLGFSKTSICILTITAYTISSDKPIFVCSDTTLRHHEPQSSFPYFSRPSDSKAVA</sequence>
<reference evidence="1 2" key="1">
    <citation type="journal article" date="2015" name="Genome Biol.">
        <title>Comparative genomics of Steinernema reveals deeply conserved gene regulatory networks.</title>
        <authorList>
            <person name="Dillman A.R."/>
            <person name="Macchietto M."/>
            <person name="Porter C.F."/>
            <person name="Rogers A."/>
            <person name="Williams B."/>
            <person name="Antoshechkin I."/>
            <person name="Lee M.M."/>
            <person name="Goodwin Z."/>
            <person name="Lu X."/>
            <person name="Lewis E.E."/>
            <person name="Goodrich-Blair H."/>
            <person name="Stock S.P."/>
            <person name="Adams B.J."/>
            <person name="Sternberg P.W."/>
            <person name="Mortazavi A."/>
        </authorList>
    </citation>
    <scope>NUCLEOTIDE SEQUENCE [LARGE SCALE GENOMIC DNA]</scope>
    <source>
        <strain evidence="1 2">ALL</strain>
    </source>
</reference>
<gene>
    <name evidence="1" type="ORF">L596_025722</name>
</gene>
<proteinExistence type="predicted"/>
<name>A0A4U5M8U5_STECR</name>
<comment type="caution">
    <text evidence="1">The sequence shown here is derived from an EMBL/GenBank/DDBJ whole genome shotgun (WGS) entry which is preliminary data.</text>
</comment>
<organism evidence="1 2">
    <name type="scientific">Steinernema carpocapsae</name>
    <name type="common">Entomopathogenic nematode</name>
    <dbReference type="NCBI Taxonomy" id="34508"/>
    <lineage>
        <taxon>Eukaryota</taxon>
        <taxon>Metazoa</taxon>
        <taxon>Ecdysozoa</taxon>
        <taxon>Nematoda</taxon>
        <taxon>Chromadorea</taxon>
        <taxon>Rhabditida</taxon>
        <taxon>Tylenchina</taxon>
        <taxon>Panagrolaimomorpha</taxon>
        <taxon>Strongyloidoidea</taxon>
        <taxon>Steinernematidae</taxon>
        <taxon>Steinernema</taxon>
    </lineage>
</organism>
<dbReference type="EMBL" id="AZBU02000009">
    <property type="protein sequence ID" value="TKR65302.1"/>
    <property type="molecule type" value="Genomic_DNA"/>
</dbReference>
<keyword evidence="2" id="KW-1185">Reference proteome</keyword>
<accession>A0A4U5M8U5</accession>
<protein>
    <submittedName>
        <fullName evidence="1">Uncharacterized protein</fullName>
    </submittedName>
</protein>
<dbReference type="Proteomes" id="UP000298663">
    <property type="component" value="Unassembled WGS sequence"/>
</dbReference>
<dbReference type="AlphaFoldDB" id="A0A4U5M8U5"/>
<reference evidence="1 2" key="2">
    <citation type="journal article" date="2019" name="G3 (Bethesda)">
        <title>Hybrid Assembly of the Genome of the Entomopathogenic Nematode Steinernema carpocapsae Identifies the X-Chromosome.</title>
        <authorList>
            <person name="Serra L."/>
            <person name="Macchietto M."/>
            <person name="Macias-Munoz A."/>
            <person name="McGill C.J."/>
            <person name="Rodriguez I.M."/>
            <person name="Rodriguez B."/>
            <person name="Murad R."/>
            <person name="Mortazavi A."/>
        </authorList>
    </citation>
    <scope>NUCLEOTIDE SEQUENCE [LARGE SCALE GENOMIC DNA]</scope>
    <source>
        <strain evidence="1 2">ALL</strain>
    </source>
</reference>